<dbReference type="eggNOG" id="ENOG502QSAC">
    <property type="taxonomic scope" value="Eukaryota"/>
</dbReference>
<dbReference type="InterPro" id="IPR039634">
    <property type="entry name" value="Bul1-like"/>
</dbReference>
<dbReference type="Gene3D" id="2.60.40.640">
    <property type="match status" value="1"/>
</dbReference>
<accession>S3CDW9</accession>
<name>S3CDW9_GLAL2</name>
<reference evidence="2 3" key="1">
    <citation type="journal article" date="2013" name="BMC Genomics">
        <title>Genomics-driven discovery of the pneumocandin biosynthetic gene cluster in the fungus Glarea lozoyensis.</title>
        <authorList>
            <person name="Chen L."/>
            <person name="Yue Q."/>
            <person name="Zhang X."/>
            <person name="Xiang M."/>
            <person name="Wang C."/>
            <person name="Li S."/>
            <person name="Che Y."/>
            <person name="Ortiz-Lopez F.J."/>
            <person name="Bills G.F."/>
            <person name="Liu X."/>
            <person name="An Z."/>
        </authorList>
    </citation>
    <scope>NUCLEOTIDE SEQUENCE [LARGE SCALE GENOMIC DNA]</scope>
    <source>
        <strain evidence="3">ATCC 20868 / MF5171</strain>
    </source>
</reference>
<dbReference type="KEGG" id="glz:GLAREA_08065"/>
<feature type="domain" description="Arrestin-like N-terminal" evidence="1">
    <location>
        <begin position="38"/>
        <end position="138"/>
    </location>
</feature>
<dbReference type="Proteomes" id="UP000016922">
    <property type="component" value="Unassembled WGS sequence"/>
</dbReference>
<protein>
    <recommendedName>
        <fullName evidence="1">Arrestin-like N-terminal domain-containing protein</fullName>
    </recommendedName>
</protein>
<dbReference type="PANTHER" id="PTHR31904">
    <property type="entry name" value="BYPASS OF STOP CODON PROTEIN 5-RELATED"/>
    <property type="match status" value="1"/>
</dbReference>
<dbReference type="STRING" id="1116229.S3CDW9"/>
<evidence type="ECO:0000259" key="1">
    <source>
        <dbReference type="Pfam" id="PF00339"/>
    </source>
</evidence>
<dbReference type="RefSeq" id="XP_008088303.1">
    <property type="nucleotide sequence ID" value="XM_008090112.1"/>
</dbReference>
<dbReference type="Pfam" id="PF00339">
    <property type="entry name" value="Arrestin_N"/>
    <property type="match status" value="1"/>
</dbReference>
<dbReference type="OMA" id="FHSCLMS"/>
<keyword evidence="3" id="KW-1185">Reference proteome</keyword>
<dbReference type="EMBL" id="KE145373">
    <property type="protein sequence ID" value="EPE24215.1"/>
    <property type="molecule type" value="Genomic_DNA"/>
</dbReference>
<dbReference type="PANTHER" id="PTHR31904:SF1">
    <property type="entry name" value="BYPASS OF STOP CODON PROTEIN 5-RELATED"/>
    <property type="match status" value="1"/>
</dbReference>
<dbReference type="HOGENOM" id="CLU_032323_1_0_1"/>
<gene>
    <name evidence="2" type="ORF">GLAREA_08065</name>
</gene>
<dbReference type="AlphaFoldDB" id="S3CDW9"/>
<dbReference type="InterPro" id="IPR011021">
    <property type="entry name" value="Arrestin-like_N"/>
</dbReference>
<proteinExistence type="predicted"/>
<dbReference type="InterPro" id="IPR014752">
    <property type="entry name" value="Arrestin-like_C"/>
</dbReference>
<evidence type="ECO:0000313" key="3">
    <source>
        <dbReference type="Proteomes" id="UP000016922"/>
    </source>
</evidence>
<evidence type="ECO:0000313" key="2">
    <source>
        <dbReference type="EMBL" id="EPE24215.1"/>
    </source>
</evidence>
<sequence length="506" mass="54604">MSSYAASITSNANSLAGYTKKVARPARPDIEIDLKDHTEGRVYTTYDALSGNVKITAPQNARFDEVKITLEGTIRTYVDNLSPAASASTKTTAIHRFLKLVMPVSESEYPQPRIAESGRTYTFPYNFVIPDRLLPRSCTHPNTADHVTEAHLQLPPSMGHRALIGGQSDMAPEMSKVLYAIRVQVVKRREEDAREVVLVERNMPIRVIPAQAEAAPLIVGAEDDQFVLSKTKALKKGMFSGKLGKVTVSAAQPAAIILPAPSSSSSTPATTMATVQLRFDPHDSSAQPPRLGGLSTKITASTFFAVRPTSGIPTHRNAQSAFEIHRGVYDSTVSVSSRCVESVQWTKHPATIRRGSASSTSSSDFSDCSQPIVPKESAAYYSAKILVPITLPSTKVWIPTFHNCITSRLYVLDLSLSIHTPGAGVPASTVALHLPLQIGAAGNLSSRPEMTAAEAAAELAEVDEFLRPRLIEMPREELIGNSVLAHHATDLPPSYEFSGVAQAIRS</sequence>
<organism evidence="2 3">
    <name type="scientific">Glarea lozoyensis (strain ATCC 20868 / MF5171)</name>
    <dbReference type="NCBI Taxonomy" id="1116229"/>
    <lineage>
        <taxon>Eukaryota</taxon>
        <taxon>Fungi</taxon>
        <taxon>Dikarya</taxon>
        <taxon>Ascomycota</taxon>
        <taxon>Pezizomycotina</taxon>
        <taxon>Leotiomycetes</taxon>
        <taxon>Helotiales</taxon>
        <taxon>Helotiaceae</taxon>
        <taxon>Glarea</taxon>
    </lineage>
</organism>
<dbReference type="GeneID" id="19467116"/>
<dbReference type="OrthoDB" id="2283785at2759"/>